<evidence type="ECO:0000313" key="3">
    <source>
        <dbReference type="Proteomes" id="UP000242915"/>
    </source>
</evidence>
<dbReference type="RefSeq" id="WP_089360671.1">
    <property type="nucleotide sequence ID" value="NZ_FZOG01000005.1"/>
</dbReference>
<feature type="domain" description="RNA polymerase sigma-70 region 2" evidence="1">
    <location>
        <begin position="63"/>
        <end position="109"/>
    </location>
</feature>
<dbReference type="GO" id="GO:0003700">
    <property type="term" value="F:DNA-binding transcription factor activity"/>
    <property type="evidence" value="ECO:0007669"/>
    <property type="project" value="InterPro"/>
</dbReference>
<proteinExistence type="predicted"/>
<keyword evidence="3" id="KW-1185">Reference proteome</keyword>
<dbReference type="Gene3D" id="1.10.1740.10">
    <property type="match status" value="1"/>
</dbReference>
<organism evidence="2 3">
    <name type="scientific">Pseudomonas segetis</name>
    <dbReference type="NCBI Taxonomy" id="298908"/>
    <lineage>
        <taxon>Bacteria</taxon>
        <taxon>Pseudomonadati</taxon>
        <taxon>Pseudomonadota</taxon>
        <taxon>Gammaproteobacteria</taxon>
        <taxon>Pseudomonadales</taxon>
        <taxon>Pseudomonadaceae</taxon>
        <taxon>Pseudomonas</taxon>
    </lineage>
</organism>
<dbReference type="Proteomes" id="UP000242915">
    <property type="component" value="Unassembled WGS sequence"/>
</dbReference>
<dbReference type="InterPro" id="IPR007627">
    <property type="entry name" value="RNA_pol_sigma70_r2"/>
</dbReference>
<evidence type="ECO:0000313" key="2">
    <source>
        <dbReference type="EMBL" id="SNS82536.1"/>
    </source>
</evidence>
<dbReference type="InterPro" id="IPR013325">
    <property type="entry name" value="RNA_pol_sigma_r2"/>
</dbReference>
<dbReference type="GO" id="GO:0006352">
    <property type="term" value="P:DNA-templated transcription initiation"/>
    <property type="evidence" value="ECO:0007669"/>
    <property type="project" value="InterPro"/>
</dbReference>
<dbReference type="SUPFAM" id="SSF88946">
    <property type="entry name" value="Sigma2 domain of RNA polymerase sigma factors"/>
    <property type="match status" value="1"/>
</dbReference>
<dbReference type="AlphaFoldDB" id="A0A239HMB8"/>
<name>A0A239HMB8_9PSED</name>
<dbReference type="EMBL" id="FZOG01000005">
    <property type="protein sequence ID" value="SNS82536.1"/>
    <property type="molecule type" value="Genomic_DNA"/>
</dbReference>
<evidence type="ECO:0000259" key="1">
    <source>
        <dbReference type="Pfam" id="PF04542"/>
    </source>
</evidence>
<sequence>MTDSYRSNCVLGVDRPSNEQLGMLVAEVVARGEEAADPLYVAVSPLLSAYYEGQVQAGRALDEHLDELVQSAFVAICWNCTSYDPVRPVRAWLVDIARSQFVEYLRNRRGRAKVRLVAEASSARRPEIARAN</sequence>
<protein>
    <submittedName>
        <fullName evidence="2">RNA polymerase sigma-70 factor, ECF subfamily</fullName>
    </submittedName>
</protein>
<gene>
    <name evidence="2" type="ORF">SAMN05216255_3482</name>
</gene>
<reference evidence="3" key="1">
    <citation type="submission" date="2017-06" db="EMBL/GenBank/DDBJ databases">
        <authorList>
            <person name="Varghese N."/>
            <person name="Submissions S."/>
        </authorList>
    </citation>
    <scope>NUCLEOTIDE SEQUENCE [LARGE SCALE GENOMIC DNA]</scope>
    <source>
        <strain evidence="3">CIP 108523</strain>
    </source>
</reference>
<dbReference type="Pfam" id="PF04542">
    <property type="entry name" value="Sigma70_r2"/>
    <property type="match status" value="1"/>
</dbReference>
<accession>A0A239HMB8</accession>